<evidence type="ECO:0000313" key="2">
    <source>
        <dbReference type="EMBL" id="CAI2382083.1"/>
    </source>
</evidence>
<dbReference type="PANTHER" id="PTHR11803">
    <property type="entry name" value="2-IMINOBUTANOATE/2-IMINOPROPANOATE DEAMINASE RIDA"/>
    <property type="match status" value="1"/>
</dbReference>
<organism evidence="2 3">
    <name type="scientific">Euplotes crassus</name>
    <dbReference type="NCBI Taxonomy" id="5936"/>
    <lineage>
        <taxon>Eukaryota</taxon>
        <taxon>Sar</taxon>
        <taxon>Alveolata</taxon>
        <taxon>Ciliophora</taxon>
        <taxon>Intramacronucleata</taxon>
        <taxon>Spirotrichea</taxon>
        <taxon>Hypotrichia</taxon>
        <taxon>Euplotida</taxon>
        <taxon>Euplotidae</taxon>
        <taxon>Moneuplotes</taxon>
    </lineage>
</organism>
<dbReference type="Proteomes" id="UP001295684">
    <property type="component" value="Unassembled WGS sequence"/>
</dbReference>
<dbReference type="PANTHER" id="PTHR11803:SF58">
    <property type="entry name" value="PROTEIN HMF1-RELATED"/>
    <property type="match status" value="1"/>
</dbReference>
<dbReference type="SUPFAM" id="SSF55298">
    <property type="entry name" value="YjgF-like"/>
    <property type="match status" value="1"/>
</dbReference>
<dbReference type="Gene3D" id="3.30.1330.40">
    <property type="entry name" value="RutC-like"/>
    <property type="match status" value="1"/>
</dbReference>
<dbReference type="InterPro" id="IPR035959">
    <property type="entry name" value="RutC-like_sf"/>
</dbReference>
<dbReference type="InterPro" id="IPR006056">
    <property type="entry name" value="RidA"/>
</dbReference>
<keyword evidence="3" id="KW-1185">Reference proteome</keyword>
<dbReference type="NCBIfam" id="TIGR00004">
    <property type="entry name" value="Rid family detoxifying hydrolase"/>
    <property type="match status" value="1"/>
</dbReference>
<sequence>MESESQIKVNMLSSDNAAKAAPTYSVATSVKVGDATFIFGAGCIGLDPKTSKLVSDDLKEQVTQSMENMKAILEDNGATLKNVTRCQLYCLTMDDFAAINEVYATFFPEHLPARACVAVKELPLGAKFEILCDAVL</sequence>
<dbReference type="InterPro" id="IPR006175">
    <property type="entry name" value="YjgF/YER057c/UK114"/>
</dbReference>
<evidence type="ECO:0000313" key="3">
    <source>
        <dbReference type="Proteomes" id="UP001295684"/>
    </source>
</evidence>
<gene>
    <name evidence="2" type="ORF">ECRASSUSDP1_LOCUS23550</name>
</gene>
<dbReference type="Pfam" id="PF01042">
    <property type="entry name" value="Ribonuc_L-PSP"/>
    <property type="match status" value="1"/>
</dbReference>
<accession>A0AAD1Y044</accession>
<dbReference type="GO" id="GO:0019239">
    <property type="term" value="F:deaminase activity"/>
    <property type="evidence" value="ECO:0007669"/>
    <property type="project" value="TreeGrafter"/>
</dbReference>
<evidence type="ECO:0000256" key="1">
    <source>
        <dbReference type="ARBA" id="ARBA00010552"/>
    </source>
</evidence>
<comment type="similarity">
    <text evidence="1">Belongs to the RutC family.</text>
</comment>
<protein>
    <submittedName>
        <fullName evidence="2">Uncharacterized protein</fullName>
    </submittedName>
</protein>
<dbReference type="GO" id="GO:0005829">
    <property type="term" value="C:cytosol"/>
    <property type="evidence" value="ECO:0007669"/>
    <property type="project" value="TreeGrafter"/>
</dbReference>
<comment type="caution">
    <text evidence="2">The sequence shown here is derived from an EMBL/GenBank/DDBJ whole genome shotgun (WGS) entry which is preliminary data.</text>
</comment>
<dbReference type="EMBL" id="CAMPGE010024228">
    <property type="protein sequence ID" value="CAI2382083.1"/>
    <property type="molecule type" value="Genomic_DNA"/>
</dbReference>
<reference evidence="2" key="1">
    <citation type="submission" date="2023-07" db="EMBL/GenBank/DDBJ databases">
        <authorList>
            <consortium name="AG Swart"/>
            <person name="Singh M."/>
            <person name="Singh A."/>
            <person name="Seah K."/>
            <person name="Emmerich C."/>
        </authorList>
    </citation>
    <scope>NUCLEOTIDE SEQUENCE</scope>
    <source>
        <strain evidence="2">DP1</strain>
    </source>
</reference>
<name>A0AAD1Y044_EUPCR</name>
<proteinExistence type="inferred from homology"/>
<dbReference type="CDD" id="cd00448">
    <property type="entry name" value="YjgF_YER057c_UK114_family"/>
    <property type="match status" value="1"/>
</dbReference>
<dbReference type="FunFam" id="3.30.1330.40:FF:000001">
    <property type="entry name" value="L-PSP family endoribonuclease"/>
    <property type="match status" value="1"/>
</dbReference>
<dbReference type="AlphaFoldDB" id="A0AAD1Y044"/>